<proteinExistence type="predicted"/>
<accession>V8PIQ4</accession>
<comment type="caution">
    <text evidence="1">The sequence shown here is derived from an EMBL/GenBank/DDBJ whole genome shotgun (WGS) entry which is preliminary data.</text>
</comment>
<name>V8PIQ4_OPHHA</name>
<dbReference type="EMBL" id="AZIM01000028">
    <property type="protein sequence ID" value="ETE73846.1"/>
    <property type="molecule type" value="Genomic_DNA"/>
</dbReference>
<dbReference type="AlphaFoldDB" id="V8PIQ4"/>
<protein>
    <submittedName>
        <fullName evidence="1">Uncharacterized protein</fullName>
    </submittedName>
</protein>
<evidence type="ECO:0000313" key="2">
    <source>
        <dbReference type="Proteomes" id="UP000018936"/>
    </source>
</evidence>
<keyword evidence="2" id="KW-1185">Reference proteome</keyword>
<gene>
    <name evidence="1" type="ORF">L345_00315</name>
</gene>
<evidence type="ECO:0000313" key="1">
    <source>
        <dbReference type="EMBL" id="ETE73846.1"/>
    </source>
</evidence>
<organism evidence="1 2">
    <name type="scientific">Ophiophagus hannah</name>
    <name type="common">King cobra</name>
    <name type="synonym">Naja hannah</name>
    <dbReference type="NCBI Taxonomy" id="8665"/>
    <lineage>
        <taxon>Eukaryota</taxon>
        <taxon>Metazoa</taxon>
        <taxon>Chordata</taxon>
        <taxon>Craniata</taxon>
        <taxon>Vertebrata</taxon>
        <taxon>Euteleostomi</taxon>
        <taxon>Lepidosauria</taxon>
        <taxon>Squamata</taxon>
        <taxon>Bifurcata</taxon>
        <taxon>Unidentata</taxon>
        <taxon>Episquamata</taxon>
        <taxon>Toxicofera</taxon>
        <taxon>Serpentes</taxon>
        <taxon>Colubroidea</taxon>
        <taxon>Elapidae</taxon>
        <taxon>Elapinae</taxon>
        <taxon>Ophiophagus</taxon>
    </lineage>
</organism>
<reference evidence="1 2" key="1">
    <citation type="journal article" date="2013" name="Proc. Natl. Acad. Sci. U.S.A.">
        <title>The king cobra genome reveals dynamic gene evolution and adaptation in the snake venom system.</title>
        <authorList>
            <person name="Vonk F.J."/>
            <person name="Casewell N.R."/>
            <person name="Henkel C.V."/>
            <person name="Heimberg A.M."/>
            <person name="Jansen H.J."/>
            <person name="McCleary R.J."/>
            <person name="Kerkkamp H.M."/>
            <person name="Vos R.A."/>
            <person name="Guerreiro I."/>
            <person name="Calvete J.J."/>
            <person name="Wuster W."/>
            <person name="Woods A.E."/>
            <person name="Logan J.M."/>
            <person name="Harrison R.A."/>
            <person name="Castoe T.A."/>
            <person name="de Koning A.P."/>
            <person name="Pollock D.D."/>
            <person name="Yandell M."/>
            <person name="Calderon D."/>
            <person name="Renjifo C."/>
            <person name="Currier R.B."/>
            <person name="Salgado D."/>
            <person name="Pla D."/>
            <person name="Sanz L."/>
            <person name="Hyder A.S."/>
            <person name="Ribeiro J.M."/>
            <person name="Arntzen J.W."/>
            <person name="van den Thillart G.E."/>
            <person name="Boetzer M."/>
            <person name="Pirovano W."/>
            <person name="Dirks R.P."/>
            <person name="Spaink H.P."/>
            <person name="Duboule D."/>
            <person name="McGlinn E."/>
            <person name="Kini R.M."/>
            <person name="Richardson M.K."/>
        </authorList>
    </citation>
    <scope>NUCLEOTIDE SEQUENCE</scope>
    <source>
        <tissue evidence="1">Blood</tissue>
    </source>
</reference>
<dbReference type="Proteomes" id="UP000018936">
    <property type="component" value="Unassembled WGS sequence"/>
</dbReference>
<sequence>MREYKCHICGLCIVSVFEEGM</sequence>
<feature type="non-terminal residue" evidence="1">
    <location>
        <position position="1"/>
    </location>
</feature>